<protein>
    <submittedName>
        <fullName evidence="1">Uncharacterized protein</fullName>
    </submittedName>
</protein>
<accession>X1B355</accession>
<dbReference type="AlphaFoldDB" id="X1B355"/>
<dbReference type="EMBL" id="BART01017230">
    <property type="protein sequence ID" value="GAG75752.1"/>
    <property type="molecule type" value="Genomic_DNA"/>
</dbReference>
<reference evidence="1" key="1">
    <citation type="journal article" date="2014" name="Front. Microbiol.">
        <title>High frequency of phylogenetically diverse reductive dehalogenase-homologous genes in deep subseafloor sedimentary metagenomes.</title>
        <authorList>
            <person name="Kawai M."/>
            <person name="Futagami T."/>
            <person name="Toyoda A."/>
            <person name="Takaki Y."/>
            <person name="Nishi S."/>
            <person name="Hori S."/>
            <person name="Arai W."/>
            <person name="Tsubouchi T."/>
            <person name="Morono Y."/>
            <person name="Uchiyama I."/>
            <person name="Ito T."/>
            <person name="Fujiyama A."/>
            <person name="Inagaki F."/>
            <person name="Takami H."/>
        </authorList>
    </citation>
    <scope>NUCLEOTIDE SEQUENCE</scope>
    <source>
        <strain evidence="1">Expedition CK06-06</strain>
    </source>
</reference>
<sequence length="40" mass="4733">MGYAAKIQQITRKDFNQYYINFPRAIAMAMNFSKADTVEW</sequence>
<feature type="non-terminal residue" evidence="1">
    <location>
        <position position="40"/>
    </location>
</feature>
<organism evidence="1">
    <name type="scientific">marine sediment metagenome</name>
    <dbReference type="NCBI Taxonomy" id="412755"/>
    <lineage>
        <taxon>unclassified sequences</taxon>
        <taxon>metagenomes</taxon>
        <taxon>ecological metagenomes</taxon>
    </lineage>
</organism>
<gene>
    <name evidence="1" type="ORF">S01H4_32861</name>
</gene>
<evidence type="ECO:0000313" key="1">
    <source>
        <dbReference type="EMBL" id="GAG75752.1"/>
    </source>
</evidence>
<name>X1B355_9ZZZZ</name>
<comment type="caution">
    <text evidence="1">The sequence shown here is derived from an EMBL/GenBank/DDBJ whole genome shotgun (WGS) entry which is preliminary data.</text>
</comment>
<proteinExistence type="predicted"/>